<reference evidence="1" key="2">
    <citation type="journal article" date="2015" name="Fish Shellfish Immunol.">
        <title>Early steps in the European eel (Anguilla anguilla)-Vibrio vulnificus interaction in the gills: Role of the RtxA13 toxin.</title>
        <authorList>
            <person name="Callol A."/>
            <person name="Pajuelo D."/>
            <person name="Ebbesson L."/>
            <person name="Teles M."/>
            <person name="MacKenzie S."/>
            <person name="Amaro C."/>
        </authorList>
    </citation>
    <scope>NUCLEOTIDE SEQUENCE</scope>
</reference>
<dbReference type="AlphaFoldDB" id="A0A0E9PI70"/>
<protein>
    <submittedName>
        <fullName evidence="1">Uncharacterized protein</fullName>
    </submittedName>
</protein>
<organism evidence="1">
    <name type="scientific">Anguilla anguilla</name>
    <name type="common">European freshwater eel</name>
    <name type="synonym">Muraena anguilla</name>
    <dbReference type="NCBI Taxonomy" id="7936"/>
    <lineage>
        <taxon>Eukaryota</taxon>
        <taxon>Metazoa</taxon>
        <taxon>Chordata</taxon>
        <taxon>Craniata</taxon>
        <taxon>Vertebrata</taxon>
        <taxon>Euteleostomi</taxon>
        <taxon>Actinopterygii</taxon>
        <taxon>Neopterygii</taxon>
        <taxon>Teleostei</taxon>
        <taxon>Anguilliformes</taxon>
        <taxon>Anguillidae</taxon>
        <taxon>Anguilla</taxon>
    </lineage>
</organism>
<name>A0A0E9PI70_ANGAN</name>
<dbReference type="EMBL" id="GBXM01105034">
    <property type="protein sequence ID" value="JAH03543.1"/>
    <property type="molecule type" value="Transcribed_RNA"/>
</dbReference>
<proteinExistence type="predicted"/>
<reference evidence="1" key="1">
    <citation type="submission" date="2014-11" db="EMBL/GenBank/DDBJ databases">
        <authorList>
            <person name="Amaro Gonzalez C."/>
        </authorList>
    </citation>
    <scope>NUCLEOTIDE SEQUENCE</scope>
</reference>
<evidence type="ECO:0000313" key="1">
    <source>
        <dbReference type="EMBL" id="JAH03543.1"/>
    </source>
</evidence>
<sequence length="53" mass="6240">MSLWRLLRSPVKGNNCWKEILFSTMLSKGTIWQNCINVSRLQVVNFCSIYVYV</sequence>
<accession>A0A0E9PI70</accession>